<feature type="region of interest" description="Disordered" evidence="1">
    <location>
        <begin position="54"/>
        <end position="79"/>
    </location>
</feature>
<reference evidence="3" key="1">
    <citation type="submission" date="2014-10" db="EMBL/GenBank/DDBJ databases">
        <authorList>
            <person name="King R."/>
        </authorList>
    </citation>
    <scope>NUCLEOTIDE SEQUENCE [LARGE SCALE GENOMIC DNA]</scope>
    <source>
        <strain evidence="3">A3/5</strain>
    </source>
</reference>
<accession>A0A2L2TGP4</accession>
<dbReference type="Proteomes" id="UP000245910">
    <property type="component" value="Chromosome I"/>
</dbReference>
<feature type="compositionally biased region" description="Basic and acidic residues" evidence="1">
    <location>
        <begin position="1"/>
        <end position="12"/>
    </location>
</feature>
<evidence type="ECO:0000313" key="3">
    <source>
        <dbReference type="Proteomes" id="UP000245910"/>
    </source>
</evidence>
<protein>
    <submittedName>
        <fullName evidence="2">Uncharacterized protein</fullName>
    </submittedName>
</protein>
<proteinExistence type="predicted"/>
<feature type="compositionally biased region" description="Basic and acidic residues" evidence="1">
    <location>
        <begin position="68"/>
        <end position="79"/>
    </location>
</feature>
<organism evidence="2 3">
    <name type="scientific">Fusarium venenatum</name>
    <dbReference type="NCBI Taxonomy" id="56646"/>
    <lineage>
        <taxon>Eukaryota</taxon>
        <taxon>Fungi</taxon>
        <taxon>Dikarya</taxon>
        <taxon>Ascomycota</taxon>
        <taxon>Pezizomycotina</taxon>
        <taxon>Sordariomycetes</taxon>
        <taxon>Hypocreomycetidae</taxon>
        <taxon>Hypocreales</taxon>
        <taxon>Nectriaceae</taxon>
        <taxon>Fusarium</taxon>
    </lineage>
</organism>
<feature type="region of interest" description="Disordered" evidence="1">
    <location>
        <begin position="1"/>
        <end position="32"/>
    </location>
</feature>
<sequence>MLQHQDQADARVKPPYKSYNGQPTRHHLRSNTRPTRLLEALCITRYVDQPCKLAPGKQLANGNNAPERLAHREDHQSRQ</sequence>
<dbReference type="AlphaFoldDB" id="A0A2L2TGP4"/>
<keyword evidence="3" id="KW-1185">Reference proteome</keyword>
<evidence type="ECO:0000313" key="2">
    <source>
        <dbReference type="EMBL" id="CEI67183.1"/>
    </source>
</evidence>
<evidence type="ECO:0000256" key="1">
    <source>
        <dbReference type="SAM" id="MobiDB-lite"/>
    </source>
</evidence>
<dbReference type="EMBL" id="LN649229">
    <property type="protein sequence ID" value="CEI67183.1"/>
    <property type="molecule type" value="Genomic_DNA"/>
</dbReference>
<name>A0A2L2TGP4_9HYPO</name>